<comment type="caution">
    <text evidence="1">The sequence shown here is derived from an EMBL/GenBank/DDBJ whole genome shotgun (WGS) entry which is preliminary data.</text>
</comment>
<protein>
    <submittedName>
        <fullName evidence="1">Uncharacterized protein</fullName>
    </submittedName>
</protein>
<sequence length="365" mass="40917">MLRHSIVDNAIIGTNTCRHARCANYAPPHVPFHHRLHRVLHTRHHPAGVHRHELVVSRQVYVEHALHARVGRSTNARIAEHDVEASVLIDCRVYQRSHLFLVADIAMNIAAYVGADRCSDALAHFVLDVRDNDGSCAVGGEMASRTNTCRHARCANYAPPHVPFHHRLHRVLHTRHHPAGVHRHELVVSRQVYVEHALHARVGRSTNARIAEHDVEASVLIDCRVYQRSHLFLVADIAMNIAAYVGADRCSDALAHFVLDVRDNDGSCAVGGEMASRGFAYAACSASDYGHLAFELVLWRCGVCHFVCLRKSDLKENDKVIWTASPSGEFSIAATRNHLRSKKSEAPRWKLIWFSATIPKHNFVE</sequence>
<evidence type="ECO:0000313" key="2">
    <source>
        <dbReference type="Proteomes" id="UP000237347"/>
    </source>
</evidence>
<dbReference type="AlphaFoldDB" id="A0AAW0L6V1"/>
<dbReference type="EMBL" id="PKMF04000147">
    <property type="protein sequence ID" value="KAK7847045.1"/>
    <property type="molecule type" value="Genomic_DNA"/>
</dbReference>
<proteinExistence type="predicted"/>
<evidence type="ECO:0000313" key="1">
    <source>
        <dbReference type="EMBL" id="KAK7847045.1"/>
    </source>
</evidence>
<reference evidence="1 2" key="1">
    <citation type="journal article" date="2018" name="Sci. Data">
        <title>The draft genome sequence of cork oak.</title>
        <authorList>
            <person name="Ramos A.M."/>
            <person name="Usie A."/>
            <person name="Barbosa P."/>
            <person name="Barros P.M."/>
            <person name="Capote T."/>
            <person name="Chaves I."/>
            <person name="Simoes F."/>
            <person name="Abreu I."/>
            <person name="Carrasquinho I."/>
            <person name="Faro C."/>
            <person name="Guimaraes J.B."/>
            <person name="Mendonca D."/>
            <person name="Nobrega F."/>
            <person name="Rodrigues L."/>
            <person name="Saibo N.J.M."/>
            <person name="Varela M.C."/>
            <person name="Egas C."/>
            <person name="Matos J."/>
            <person name="Miguel C.M."/>
            <person name="Oliveira M.M."/>
            <person name="Ricardo C.P."/>
            <person name="Goncalves S."/>
        </authorList>
    </citation>
    <scope>NUCLEOTIDE SEQUENCE [LARGE SCALE GENOMIC DNA]</scope>
    <source>
        <strain evidence="2">cv. HL8</strain>
    </source>
</reference>
<organism evidence="1 2">
    <name type="scientific">Quercus suber</name>
    <name type="common">Cork oak</name>
    <dbReference type="NCBI Taxonomy" id="58331"/>
    <lineage>
        <taxon>Eukaryota</taxon>
        <taxon>Viridiplantae</taxon>
        <taxon>Streptophyta</taxon>
        <taxon>Embryophyta</taxon>
        <taxon>Tracheophyta</taxon>
        <taxon>Spermatophyta</taxon>
        <taxon>Magnoliopsida</taxon>
        <taxon>eudicotyledons</taxon>
        <taxon>Gunneridae</taxon>
        <taxon>Pentapetalae</taxon>
        <taxon>rosids</taxon>
        <taxon>fabids</taxon>
        <taxon>Fagales</taxon>
        <taxon>Fagaceae</taxon>
        <taxon>Quercus</taxon>
    </lineage>
</organism>
<gene>
    <name evidence="1" type="ORF">CFP56_007167</name>
</gene>
<accession>A0AAW0L6V1</accession>
<name>A0AAW0L6V1_QUESU</name>
<dbReference type="Proteomes" id="UP000237347">
    <property type="component" value="Unassembled WGS sequence"/>
</dbReference>
<keyword evidence="2" id="KW-1185">Reference proteome</keyword>